<name>A0A7R9HV59_9NEOP</name>
<reference evidence="1" key="1">
    <citation type="submission" date="2020-11" db="EMBL/GenBank/DDBJ databases">
        <authorList>
            <person name="Tran Van P."/>
        </authorList>
    </citation>
    <scope>NUCLEOTIDE SEQUENCE</scope>
</reference>
<gene>
    <name evidence="1" type="ORF">TMSB3V08_LOCUS12614</name>
</gene>
<evidence type="ECO:0000313" key="1">
    <source>
        <dbReference type="EMBL" id="CAD7435968.1"/>
    </source>
</evidence>
<accession>A0A7R9HV59</accession>
<dbReference type="EMBL" id="OB805801">
    <property type="protein sequence ID" value="CAD7435968.1"/>
    <property type="molecule type" value="Genomic_DNA"/>
</dbReference>
<organism evidence="1">
    <name type="scientific">Timema monikensis</name>
    <dbReference type="NCBI Taxonomy" id="170555"/>
    <lineage>
        <taxon>Eukaryota</taxon>
        <taxon>Metazoa</taxon>
        <taxon>Ecdysozoa</taxon>
        <taxon>Arthropoda</taxon>
        <taxon>Hexapoda</taxon>
        <taxon>Insecta</taxon>
        <taxon>Pterygota</taxon>
        <taxon>Neoptera</taxon>
        <taxon>Polyneoptera</taxon>
        <taxon>Phasmatodea</taxon>
        <taxon>Timematodea</taxon>
        <taxon>Timematoidea</taxon>
        <taxon>Timematidae</taxon>
        <taxon>Timema</taxon>
    </lineage>
</organism>
<sequence>MLKSALTPHSLVVSPLRYLFLNNTTVSSQKKSKQPSFLATLEGKEIHLKCVNLTKLCVFNCIPLNYQYSSYNN</sequence>
<dbReference type="AlphaFoldDB" id="A0A7R9HV59"/>
<proteinExistence type="predicted"/>
<protein>
    <submittedName>
        <fullName evidence="1">Uncharacterized protein</fullName>
    </submittedName>
</protein>